<keyword evidence="4" id="KW-1185">Reference proteome</keyword>
<evidence type="ECO:0000259" key="2">
    <source>
        <dbReference type="Pfam" id="PF09648"/>
    </source>
</evidence>
<accession>A0A3M7TUE8</accession>
<evidence type="ECO:0000256" key="1">
    <source>
        <dbReference type="SAM" id="Phobius"/>
    </source>
</evidence>
<organism evidence="3 4">
    <name type="scientific">Alteribacter keqinensis</name>
    <dbReference type="NCBI Taxonomy" id="2483800"/>
    <lineage>
        <taxon>Bacteria</taxon>
        <taxon>Bacillati</taxon>
        <taxon>Bacillota</taxon>
        <taxon>Bacilli</taxon>
        <taxon>Bacillales</taxon>
        <taxon>Bacillaceae</taxon>
        <taxon>Alteribacter</taxon>
    </lineage>
</organism>
<reference evidence="3 4" key="1">
    <citation type="submission" date="2018-10" db="EMBL/GenBank/DDBJ databases">
        <title>Bacillus Keqinensis sp. nov., a moderately halophilic bacterium isolated from a saline-alkaline lake.</title>
        <authorList>
            <person name="Wang H."/>
        </authorList>
    </citation>
    <scope>NUCLEOTIDE SEQUENCE [LARGE SCALE GENOMIC DNA]</scope>
    <source>
        <strain evidence="3 4">KQ-3</strain>
    </source>
</reference>
<feature type="transmembrane region" description="Helical" evidence="1">
    <location>
        <begin position="21"/>
        <end position="44"/>
    </location>
</feature>
<dbReference type="Gene3D" id="2.40.128.690">
    <property type="entry name" value="YycH protein, domain 3-like"/>
    <property type="match status" value="1"/>
</dbReference>
<dbReference type="AlphaFoldDB" id="A0A3M7TUE8"/>
<protein>
    <recommendedName>
        <fullName evidence="2">Regulatory protein YycH-like domain-containing protein</fullName>
    </recommendedName>
</protein>
<gene>
    <name evidence="3" type="ORF">EBO34_14985</name>
</gene>
<evidence type="ECO:0000313" key="3">
    <source>
        <dbReference type="EMBL" id="RNA67993.1"/>
    </source>
</evidence>
<dbReference type="InterPro" id="IPR018604">
    <property type="entry name" value="YycI-like"/>
</dbReference>
<dbReference type="GO" id="GO:0016020">
    <property type="term" value="C:membrane"/>
    <property type="evidence" value="ECO:0007669"/>
    <property type="project" value="InterPro"/>
</dbReference>
<evidence type="ECO:0000313" key="4">
    <source>
        <dbReference type="Proteomes" id="UP000278746"/>
    </source>
</evidence>
<feature type="domain" description="Regulatory protein YycH-like" evidence="2">
    <location>
        <begin position="64"/>
        <end position="273"/>
    </location>
</feature>
<sequence>MRTVKMRKLKKKQRRRHRMDWSRAKTILIVTFFCLNVFLVYQLIEKRSDSSQLGVMAQPSFQDLLQNQNLEIELSDPSRTPTGYHVTGFPRAFNEEEVKVDYEGQEVEIDRQEYEIVVELEEPHRLIPSNLSGSVNAFLGGNLLNGDEYAFGYFNEEEGYIRAFQTHKDELLRYLSGDSHVKLEVNEDMEIERYSQRYLDLTPQLEQEQELISPLQAIEALIEANLVGTDLTIGDDDVELGYYNVYQNEVSAPEFYAPMWRIMLDDRYRYVNALDGDVVRNRND</sequence>
<dbReference type="OrthoDB" id="2388036at2"/>
<dbReference type="Pfam" id="PF09648">
    <property type="entry name" value="YycI"/>
    <property type="match status" value="1"/>
</dbReference>
<keyword evidence="1" id="KW-0812">Transmembrane</keyword>
<keyword evidence="1" id="KW-0472">Membrane</keyword>
<name>A0A3M7TUE8_9BACI</name>
<dbReference type="Proteomes" id="UP000278746">
    <property type="component" value="Unassembled WGS sequence"/>
</dbReference>
<comment type="caution">
    <text evidence="3">The sequence shown here is derived from an EMBL/GenBank/DDBJ whole genome shotgun (WGS) entry which is preliminary data.</text>
</comment>
<proteinExistence type="predicted"/>
<keyword evidence="1" id="KW-1133">Transmembrane helix</keyword>
<dbReference type="EMBL" id="RHIB01000002">
    <property type="protein sequence ID" value="RNA67993.1"/>
    <property type="molecule type" value="Genomic_DNA"/>
</dbReference>